<feature type="non-terminal residue" evidence="10">
    <location>
        <position position="1"/>
    </location>
</feature>
<dbReference type="InterPro" id="IPR031378">
    <property type="entry name" value="SVBP"/>
</dbReference>
<gene>
    <name evidence="10" type="ORF">BOX15_Mlig017488g2</name>
</gene>
<dbReference type="AlphaFoldDB" id="A0A267ENG5"/>
<evidence type="ECO:0000256" key="6">
    <source>
        <dbReference type="ARBA" id="ARBA00022525"/>
    </source>
</evidence>
<evidence type="ECO:0000256" key="5">
    <source>
        <dbReference type="ARBA" id="ARBA00022490"/>
    </source>
</evidence>
<dbReference type="GO" id="GO:0031397">
    <property type="term" value="P:negative regulation of protein ubiquitination"/>
    <property type="evidence" value="ECO:0007669"/>
    <property type="project" value="TreeGrafter"/>
</dbReference>
<evidence type="ECO:0000256" key="9">
    <source>
        <dbReference type="SAM" id="MobiDB-lite"/>
    </source>
</evidence>
<dbReference type="Pfam" id="PF15674">
    <property type="entry name" value="CCDC23"/>
    <property type="match status" value="1"/>
</dbReference>
<comment type="subcellular location">
    <subcellularLocation>
        <location evidence="1">Cytoplasm</location>
        <location evidence="1">Cytoskeleton</location>
    </subcellularLocation>
    <subcellularLocation>
        <location evidence="2">Secreted</location>
    </subcellularLocation>
</comment>
<feature type="compositionally biased region" description="Polar residues" evidence="9">
    <location>
        <begin position="57"/>
        <end position="66"/>
    </location>
</feature>
<sequence>LWHAAQASKTDMDLLLTALPAPSYSLKPSQNPAEPHHHHHNHRQRKSQRRRQRRRQSVSIDNSRLIESNRRQPNDASARRLSDAACESLHQPVRLRQQQQKQQQQQSNNKGRTVYYSLRQTESLVDCGVNVPGAPPATPLPIENPGLKYVLSMQDTKSKRELSLRLTEIRDKRKDNAIRSDLKAQLEEREREQARLAQLRVEQRNRIYALNKLMTELELTDFKTFRASKEAN</sequence>
<comment type="similarity">
    <text evidence="3">Belongs to the SVBP family.</text>
</comment>
<evidence type="ECO:0000256" key="4">
    <source>
        <dbReference type="ARBA" id="ARBA00018251"/>
    </source>
</evidence>
<comment type="caution">
    <text evidence="10">The sequence shown here is derived from an EMBL/GenBank/DDBJ whole genome shotgun (WGS) entry which is preliminary data.</text>
</comment>
<evidence type="ECO:0000313" key="11">
    <source>
        <dbReference type="Proteomes" id="UP000215902"/>
    </source>
</evidence>
<dbReference type="GO" id="GO:0005576">
    <property type="term" value="C:extracellular region"/>
    <property type="evidence" value="ECO:0007669"/>
    <property type="project" value="UniProtKB-SubCell"/>
</dbReference>
<evidence type="ECO:0000256" key="8">
    <source>
        <dbReference type="ARBA" id="ARBA00023212"/>
    </source>
</evidence>
<keyword evidence="7" id="KW-0175">Coiled coil</keyword>
<evidence type="ECO:0000256" key="2">
    <source>
        <dbReference type="ARBA" id="ARBA00004613"/>
    </source>
</evidence>
<dbReference type="GO" id="GO:0005856">
    <property type="term" value="C:cytoskeleton"/>
    <property type="evidence" value="ECO:0007669"/>
    <property type="project" value="UniProtKB-SubCell"/>
</dbReference>
<protein>
    <recommendedName>
        <fullName evidence="4">Small vasohibin-binding protein</fullName>
    </recommendedName>
</protein>
<evidence type="ECO:0000256" key="7">
    <source>
        <dbReference type="ARBA" id="ARBA00023054"/>
    </source>
</evidence>
<feature type="compositionally biased region" description="Basic residues" evidence="9">
    <location>
        <begin position="36"/>
        <end position="56"/>
    </location>
</feature>
<name>A0A267ENG5_9PLAT</name>
<keyword evidence="11" id="KW-1185">Reference proteome</keyword>
<keyword evidence="8" id="KW-0206">Cytoskeleton</keyword>
<organism evidence="10 11">
    <name type="scientific">Macrostomum lignano</name>
    <dbReference type="NCBI Taxonomy" id="282301"/>
    <lineage>
        <taxon>Eukaryota</taxon>
        <taxon>Metazoa</taxon>
        <taxon>Spiralia</taxon>
        <taxon>Lophotrochozoa</taxon>
        <taxon>Platyhelminthes</taxon>
        <taxon>Rhabditophora</taxon>
        <taxon>Macrostomorpha</taxon>
        <taxon>Macrostomida</taxon>
        <taxon>Macrostomidae</taxon>
        <taxon>Macrostomum</taxon>
    </lineage>
</organism>
<feature type="compositionally biased region" description="Basic and acidic residues" evidence="9">
    <location>
        <begin position="67"/>
        <end position="82"/>
    </location>
</feature>
<evidence type="ECO:0000256" key="1">
    <source>
        <dbReference type="ARBA" id="ARBA00004245"/>
    </source>
</evidence>
<accession>A0A267ENG5</accession>
<dbReference type="STRING" id="282301.A0A267ENG5"/>
<dbReference type="EMBL" id="NIVC01001875">
    <property type="protein sequence ID" value="PAA63073.1"/>
    <property type="molecule type" value="Genomic_DNA"/>
</dbReference>
<keyword evidence="5" id="KW-0963">Cytoplasm</keyword>
<evidence type="ECO:0000313" key="10">
    <source>
        <dbReference type="EMBL" id="PAA63073.1"/>
    </source>
</evidence>
<feature type="region of interest" description="Disordered" evidence="9">
    <location>
        <begin position="23"/>
        <end position="112"/>
    </location>
</feature>
<dbReference type="PANTHER" id="PTHR34762:SF1">
    <property type="entry name" value="SMALL VASOHIBIN-BINDING PROTEIN"/>
    <property type="match status" value="1"/>
</dbReference>
<feature type="compositionally biased region" description="Low complexity" evidence="9">
    <location>
        <begin position="97"/>
        <end position="106"/>
    </location>
</feature>
<reference evidence="10 11" key="1">
    <citation type="submission" date="2017-06" db="EMBL/GenBank/DDBJ databases">
        <title>A platform for efficient transgenesis in Macrostomum lignano, a flatworm model organism for stem cell research.</title>
        <authorList>
            <person name="Berezikov E."/>
        </authorList>
    </citation>
    <scope>NUCLEOTIDE SEQUENCE [LARGE SCALE GENOMIC DNA]</scope>
    <source>
        <strain evidence="10">DV1</strain>
        <tissue evidence="10">Whole organism</tissue>
    </source>
</reference>
<keyword evidence="6" id="KW-0964">Secreted</keyword>
<proteinExistence type="inferred from homology"/>
<dbReference type="PANTHER" id="PTHR34762">
    <property type="entry name" value="SMALL VASOHIBIN-BINDING PROTEIN"/>
    <property type="match status" value="1"/>
</dbReference>
<dbReference type="GO" id="GO:0009306">
    <property type="term" value="P:protein secretion"/>
    <property type="evidence" value="ECO:0007669"/>
    <property type="project" value="TreeGrafter"/>
</dbReference>
<dbReference type="Proteomes" id="UP000215902">
    <property type="component" value="Unassembled WGS sequence"/>
</dbReference>
<dbReference type="OrthoDB" id="10035051at2759"/>
<dbReference type="GO" id="GO:0045177">
    <property type="term" value="C:apical part of cell"/>
    <property type="evidence" value="ECO:0007669"/>
    <property type="project" value="TreeGrafter"/>
</dbReference>
<evidence type="ECO:0000256" key="3">
    <source>
        <dbReference type="ARBA" id="ARBA00006072"/>
    </source>
</evidence>